<feature type="transmembrane region" description="Helical" evidence="1">
    <location>
        <begin position="110"/>
        <end position="132"/>
    </location>
</feature>
<evidence type="ECO:0000256" key="1">
    <source>
        <dbReference type="SAM" id="Phobius"/>
    </source>
</evidence>
<evidence type="ECO:0000313" key="2">
    <source>
        <dbReference type="EMBL" id="WPK25553.1"/>
    </source>
</evidence>
<keyword evidence="1" id="KW-0812">Transmembrane</keyword>
<keyword evidence="1" id="KW-0472">Membrane</keyword>
<keyword evidence="3" id="KW-1185">Reference proteome</keyword>
<accession>A0AAX4HAG7</accession>
<gene>
    <name evidence="2" type="ORF">PUMCH_002873</name>
</gene>
<dbReference type="AlphaFoldDB" id="A0AAX4HAG7"/>
<dbReference type="GeneID" id="88173937"/>
<dbReference type="Proteomes" id="UP001338582">
    <property type="component" value="Chromosome 3"/>
</dbReference>
<evidence type="ECO:0000313" key="3">
    <source>
        <dbReference type="Proteomes" id="UP001338582"/>
    </source>
</evidence>
<keyword evidence="1" id="KW-1133">Transmembrane helix</keyword>
<feature type="transmembrane region" description="Helical" evidence="1">
    <location>
        <begin position="144"/>
        <end position="161"/>
    </location>
</feature>
<proteinExistence type="predicted"/>
<dbReference type="RefSeq" id="XP_062877935.1">
    <property type="nucleotide sequence ID" value="XM_063021865.1"/>
</dbReference>
<reference evidence="2 3" key="1">
    <citation type="submission" date="2023-10" db="EMBL/GenBank/DDBJ databases">
        <title>Draft Genome Sequence of Candida saopaulonensis from a very Premature Infant with Sepsis.</title>
        <authorList>
            <person name="Ning Y."/>
            <person name="Dai R."/>
            <person name="Xiao M."/>
            <person name="Xu Y."/>
            <person name="Yan Q."/>
            <person name="Zhang L."/>
        </authorList>
    </citation>
    <scope>NUCLEOTIDE SEQUENCE [LARGE SCALE GENOMIC DNA]</scope>
    <source>
        <strain evidence="2 3">19XY460</strain>
    </source>
</reference>
<protein>
    <recommendedName>
        <fullName evidence="4">Transmembrane protein 138</fullName>
    </recommendedName>
</protein>
<dbReference type="EMBL" id="CP138896">
    <property type="protein sequence ID" value="WPK25553.1"/>
    <property type="molecule type" value="Genomic_DNA"/>
</dbReference>
<dbReference type="KEGG" id="asau:88173937"/>
<name>A0AAX4HAG7_9ASCO</name>
<sequence>MTRLRRIDRLLLAECSSESLPMDEDDQDLLIGQLSAENDGNHALYTRILVSSIVIEFPIVAFLIRAIISREAKYTVHFMLLSLLCLIGALYDVSAVGARLQHSPLVPTSLVHGLFSFKLLCVVNGLLLVQFYTGIYRQYGYKNVYMFLVMPLVNYIMMILVRKWHALTAANIQHLYGLRYKFKSA</sequence>
<evidence type="ECO:0008006" key="4">
    <source>
        <dbReference type="Google" id="ProtNLM"/>
    </source>
</evidence>
<feature type="transmembrane region" description="Helical" evidence="1">
    <location>
        <begin position="48"/>
        <end position="68"/>
    </location>
</feature>
<feature type="transmembrane region" description="Helical" evidence="1">
    <location>
        <begin position="74"/>
        <end position="98"/>
    </location>
</feature>
<organism evidence="2 3">
    <name type="scientific">Australozyma saopauloensis</name>
    <dbReference type="NCBI Taxonomy" id="291208"/>
    <lineage>
        <taxon>Eukaryota</taxon>
        <taxon>Fungi</taxon>
        <taxon>Dikarya</taxon>
        <taxon>Ascomycota</taxon>
        <taxon>Saccharomycotina</taxon>
        <taxon>Pichiomycetes</taxon>
        <taxon>Metschnikowiaceae</taxon>
        <taxon>Australozyma</taxon>
    </lineage>
</organism>